<organism evidence="2 3">
    <name type="scientific">Rhodococcus wratislaviensis</name>
    <name type="common">Tsukamurella wratislaviensis</name>
    <dbReference type="NCBI Taxonomy" id="44752"/>
    <lineage>
        <taxon>Bacteria</taxon>
        <taxon>Bacillati</taxon>
        <taxon>Actinomycetota</taxon>
        <taxon>Actinomycetes</taxon>
        <taxon>Mycobacteriales</taxon>
        <taxon>Nocardiaceae</taxon>
        <taxon>Rhodococcus</taxon>
    </lineage>
</organism>
<dbReference type="EMBL" id="BHYM01000086">
    <property type="protein sequence ID" value="GCE44085.1"/>
    <property type="molecule type" value="Genomic_DNA"/>
</dbReference>
<evidence type="ECO:0000313" key="2">
    <source>
        <dbReference type="EMBL" id="GCE44085.1"/>
    </source>
</evidence>
<proteinExistence type="predicted"/>
<feature type="transmembrane region" description="Helical" evidence="1">
    <location>
        <begin position="21"/>
        <end position="39"/>
    </location>
</feature>
<comment type="caution">
    <text evidence="2">The sequence shown here is derived from an EMBL/GenBank/DDBJ whole genome shotgun (WGS) entry which is preliminary data.</text>
</comment>
<protein>
    <submittedName>
        <fullName evidence="2">Uncharacterized protein</fullName>
    </submittedName>
</protein>
<keyword evidence="3" id="KW-1185">Reference proteome</keyword>
<keyword evidence="1" id="KW-0472">Membrane</keyword>
<sequence length="46" mass="5128">MAYTKPILKMFPPTSEHAAKVTMLTVYALMVIAIIFIVLREAGLFS</sequence>
<dbReference type="AlphaFoldDB" id="A0A402CKM1"/>
<accession>A0A402CKM1</accession>
<gene>
    <name evidence="2" type="ORF">Rhow_008383</name>
</gene>
<keyword evidence="1" id="KW-1133">Transmembrane helix</keyword>
<evidence type="ECO:0000313" key="3">
    <source>
        <dbReference type="Proteomes" id="UP000287519"/>
    </source>
</evidence>
<reference evidence="2 3" key="1">
    <citation type="submission" date="2018-11" db="EMBL/GenBank/DDBJ databases">
        <title>Microbial catabolism of amino acid.</title>
        <authorList>
            <person name="Hibi M."/>
            <person name="Ogawa J."/>
        </authorList>
    </citation>
    <scope>NUCLEOTIDE SEQUENCE [LARGE SCALE GENOMIC DNA]</scope>
    <source>
        <strain evidence="2 3">C31-06</strain>
    </source>
</reference>
<name>A0A402CKM1_RHOWR</name>
<evidence type="ECO:0000256" key="1">
    <source>
        <dbReference type="SAM" id="Phobius"/>
    </source>
</evidence>
<keyword evidence="1" id="KW-0812">Transmembrane</keyword>
<dbReference type="Proteomes" id="UP000287519">
    <property type="component" value="Unassembled WGS sequence"/>
</dbReference>